<dbReference type="SFLD" id="SFLDG01091">
    <property type="entry name" value="uncharacterized_CHP01210-like"/>
    <property type="match status" value="1"/>
</dbReference>
<evidence type="ECO:0000313" key="9">
    <source>
        <dbReference type="Proteomes" id="UP001279681"/>
    </source>
</evidence>
<dbReference type="PANTHER" id="PTHR11135:SF1">
    <property type="entry name" value="PROTEIN YHCC"/>
    <property type="match status" value="1"/>
</dbReference>
<reference evidence="9" key="1">
    <citation type="submission" date="2023-07" db="EMBL/GenBank/DDBJ databases">
        <authorList>
            <person name="Colorado M.A."/>
            <person name="Villamil L.M."/>
            <person name="Melo J.F."/>
            <person name="Rodriguez J.A."/>
            <person name="Ruiz R.Y."/>
        </authorList>
    </citation>
    <scope>NUCLEOTIDE SEQUENCE [LARGE SCALE GENOMIC DNA]</scope>
    <source>
        <strain evidence="9">C33</strain>
    </source>
</reference>
<dbReference type="RefSeq" id="WP_320314209.1">
    <property type="nucleotide sequence ID" value="NZ_JAVIKH010000014.1"/>
</dbReference>
<dbReference type="InterPro" id="IPR005911">
    <property type="entry name" value="YhcC-like"/>
</dbReference>
<keyword evidence="4" id="KW-0479">Metal-binding</keyword>
<evidence type="ECO:0000259" key="7">
    <source>
        <dbReference type="PROSITE" id="PS51918"/>
    </source>
</evidence>
<evidence type="ECO:0000313" key="8">
    <source>
        <dbReference type="EMBL" id="MDX8336829.1"/>
    </source>
</evidence>
<name>A0ABU4WC84_9FUSO</name>
<dbReference type="InterPro" id="IPR032432">
    <property type="entry name" value="Radical_SAM_C"/>
</dbReference>
<proteinExistence type="predicted"/>
<dbReference type="Pfam" id="PF16199">
    <property type="entry name" value="Radical_SAM_C"/>
    <property type="match status" value="1"/>
</dbReference>
<keyword evidence="3" id="KW-0949">S-adenosyl-L-methionine</keyword>
<comment type="caution">
    <text evidence="8">The sequence shown here is derived from an EMBL/GenBank/DDBJ whole genome shotgun (WGS) entry which is preliminary data.</text>
</comment>
<dbReference type="SFLD" id="SFLDG01086">
    <property type="entry name" value="elongater_protein-like"/>
    <property type="match status" value="1"/>
</dbReference>
<dbReference type="Pfam" id="PF04055">
    <property type="entry name" value="Radical_SAM"/>
    <property type="match status" value="1"/>
</dbReference>
<dbReference type="PROSITE" id="PS51918">
    <property type="entry name" value="RADICAL_SAM"/>
    <property type="match status" value="1"/>
</dbReference>
<dbReference type="InterPro" id="IPR007197">
    <property type="entry name" value="rSAM"/>
</dbReference>
<dbReference type="EMBL" id="JAVIKH010000014">
    <property type="protein sequence ID" value="MDX8336829.1"/>
    <property type="molecule type" value="Genomic_DNA"/>
</dbReference>
<keyword evidence="5" id="KW-0408">Iron</keyword>
<dbReference type="SUPFAM" id="SSF102114">
    <property type="entry name" value="Radical SAM enzymes"/>
    <property type="match status" value="1"/>
</dbReference>
<keyword evidence="9" id="KW-1185">Reference proteome</keyword>
<dbReference type="SMART" id="SM00729">
    <property type="entry name" value="Elp3"/>
    <property type="match status" value="1"/>
</dbReference>
<dbReference type="CDD" id="cd01335">
    <property type="entry name" value="Radical_SAM"/>
    <property type="match status" value="1"/>
</dbReference>
<evidence type="ECO:0000256" key="2">
    <source>
        <dbReference type="ARBA" id="ARBA00022485"/>
    </source>
</evidence>
<evidence type="ECO:0000256" key="6">
    <source>
        <dbReference type="ARBA" id="ARBA00023014"/>
    </source>
</evidence>
<dbReference type="NCBIfam" id="TIGR01212">
    <property type="entry name" value="TIGR01212 family radical SAM protein"/>
    <property type="match status" value="1"/>
</dbReference>
<dbReference type="InterPro" id="IPR023404">
    <property type="entry name" value="rSAM_horseshoe"/>
</dbReference>
<evidence type="ECO:0000256" key="5">
    <source>
        <dbReference type="ARBA" id="ARBA00023004"/>
    </source>
</evidence>
<gene>
    <name evidence="8" type="ORF">RFV38_10040</name>
</gene>
<sequence>MEKHNNRRFYSLNDFFKDEFNDKIFKVSLDGGFTCPNRDGKVAHGGCIFCSDAGSGEFAGSRRKTITEQIDEQLEFLKDKIKDKKVIAYFQNFTNTYGDVNYLREIYYEALNHPKVLGLAIGTRPDCIEDDVLELLKEINEKHFFWIELGLQTADDNVAKLINRGYPLSKYMETAKKLKENNIKFVTHMIIGLPNEEREDILKTAKCIVESGAWGIKIHSLHIIKGTSLEKLFYQTNFKIFSLEEYVDIVVTILKFLPEKMVVHRVTGDGKKDEVIEPLWSLNKRKVLNEIEKELKKRENIV</sequence>
<keyword evidence="2" id="KW-0004">4Fe-4S</keyword>
<accession>A0ABU4WC84</accession>
<dbReference type="Proteomes" id="UP001279681">
    <property type="component" value="Unassembled WGS sequence"/>
</dbReference>
<comment type="cofactor">
    <cofactor evidence="1">
        <name>[4Fe-4S] cluster</name>
        <dbReference type="ChEBI" id="CHEBI:49883"/>
    </cofactor>
</comment>
<dbReference type="InterPro" id="IPR006638">
    <property type="entry name" value="Elp3/MiaA/NifB-like_rSAM"/>
</dbReference>
<evidence type="ECO:0000256" key="3">
    <source>
        <dbReference type="ARBA" id="ARBA00022691"/>
    </source>
</evidence>
<dbReference type="InterPro" id="IPR058240">
    <property type="entry name" value="rSAM_sf"/>
</dbReference>
<protein>
    <submittedName>
        <fullName evidence="8">TIGR01212 family radical SAM protein</fullName>
    </submittedName>
</protein>
<organism evidence="8 9">
    <name type="scientific">Candidatus Cetobacterium colombiensis</name>
    <dbReference type="NCBI Taxonomy" id="3073100"/>
    <lineage>
        <taxon>Bacteria</taxon>
        <taxon>Fusobacteriati</taxon>
        <taxon>Fusobacteriota</taxon>
        <taxon>Fusobacteriia</taxon>
        <taxon>Fusobacteriales</taxon>
        <taxon>Fusobacteriaceae</taxon>
        <taxon>Cetobacterium</taxon>
    </lineage>
</organism>
<dbReference type="Gene3D" id="3.80.30.20">
    <property type="entry name" value="tm_1862 like domain"/>
    <property type="match status" value="1"/>
</dbReference>
<evidence type="ECO:0000256" key="4">
    <source>
        <dbReference type="ARBA" id="ARBA00022723"/>
    </source>
</evidence>
<keyword evidence="6" id="KW-0411">Iron-sulfur</keyword>
<dbReference type="SFLD" id="SFLDS00029">
    <property type="entry name" value="Radical_SAM"/>
    <property type="match status" value="1"/>
</dbReference>
<feature type="domain" description="Radical SAM core" evidence="7">
    <location>
        <begin position="19"/>
        <end position="260"/>
    </location>
</feature>
<dbReference type="PANTHER" id="PTHR11135">
    <property type="entry name" value="HISTONE ACETYLTRANSFERASE-RELATED"/>
    <property type="match status" value="1"/>
</dbReference>
<dbReference type="InterPro" id="IPR039661">
    <property type="entry name" value="ELP3"/>
</dbReference>
<evidence type="ECO:0000256" key="1">
    <source>
        <dbReference type="ARBA" id="ARBA00001966"/>
    </source>
</evidence>